<dbReference type="Pfam" id="PF04134">
    <property type="entry name" value="DCC1-like"/>
    <property type="match status" value="1"/>
</dbReference>
<keyword evidence="3" id="KW-1185">Reference proteome</keyword>
<evidence type="ECO:0000256" key="1">
    <source>
        <dbReference type="SAM" id="Phobius"/>
    </source>
</evidence>
<dbReference type="EMBL" id="BMNI01000005">
    <property type="protein sequence ID" value="GGO90457.1"/>
    <property type="molecule type" value="Genomic_DNA"/>
</dbReference>
<sequence length="146" mass="15946">MRMTCTLSRHVAPRRSLGSMTPLARLSGTVLYDADCGFCTTSAHWLERHGTCTVTPWQAVDLEALQLTEHDVTTAAWWLDASGQATASGAQAIAAALRTCAAPYRLAGWLMTLPVIRLLAAVVYGWVARNRYRLPGATDACRIDQR</sequence>
<evidence type="ECO:0000313" key="2">
    <source>
        <dbReference type="EMBL" id="GGO90457.1"/>
    </source>
</evidence>
<dbReference type="InterPro" id="IPR007263">
    <property type="entry name" value="DCC1-like"/>
</dbReference>
<organism evidence="2 3">
    <name type="scientific">Nocardioides phosphati</name>
    <dbReference type="NCBI Taxonomy" id="1867775"/>
    <lineage>
        <taxon>Bacteria</taxon>
        <taxon>Bacillati</taxon>
        <taxon>Actinomycetota</taxon>
        <taxon>Actinomycetes</taxon>
        <taxon>Propionibacteriales</taxon>
        <taxon>Nocardioidaceae</taxon>
        <taxon>Nocardioides</taxon>
    </lineage>
</organism>
<evidence type="ECO:0008006" key="4">
    <source>
        <dbReference type="Google" id="ProtNLM"/>
    </source>
</evidence>
<name>A0ABQ2NBX6_9ACTN</name>
<dbReference type="Proteomes" id="UP000655410">
    <property type="component" value="Unassembled WGS sequence"/>
</dbReference>
<gene>
    <name evidence="2" type="ORF">GCM10011584_22270</name>
</gene>
<keyword evidence="1" id="KW-0812">Transmembrane</keyword>
<reference evidence="3" key="1">
    <citation type="journal article" date="2019" name="Int. J. Syst. Evol. Microbiol.">
        <title>The Global Catalogue of Microorganisms (GCM) 10K type strain sequencing project: providing services to taxonomists for standard genome sequencing and annotation.</title>
        <authorList>
            <consortium name="The Broad Institute Genomics Platform"/>
            <consortium name="The Broad Institute Genome Sequencing Center for Infectious Disease"/>
            <person name="Wu L."/>
            <person name="Ma J."/>
        </authorList>
    </citation>
    <scope>NUCLEOTIDE SEQUENCE [LARGE SCALE GENOMIC DNA]</scope>
    <source>
        <strain evidence="3">CGMCC 4.7371</strain>
    </source>
</reference>
<proteinExistence type="predicted"/>
<evidence type="ECO:0000313" key="3">
    <source>
        <dbReference type="Proteomes" id="UP000655410"/>
    </source>
</evidence>
<protein>
    <recommendedName>
        <fullName evidence="4">DUF393 domain-containing protein</fullName>
    </recommendedName>
</protein>
<feature type="transmembrane region" description="Helical" evidence="1">
    <location>
        <begin position="106"/>
        <end position="127"/>
    </location>
</feature>
<keyword evidence="1" id="KW-1133">Transmembrane helix</keyword>
<keyword evidence="1" id="KW-0472">Membrane</keyword>
<comment type="caution">
    <text evidence="2">The sequence shown here is derived from an EMBL/GenBank/DDBJ whole genome shotgun (WGS) entry which is preliminary data.</text>
</comment>
<accession>A0ABQ2NBX6</accession>